<dbReference type="AlphaFoldDB" id="A0A401SW02"/>
<name>A0A401SW02_CHIPU</name>
<dbReference type="EMBL" id="BEZZ01000610">
    <property type="protein sequence ID" value="GCC34575.1"/>
    <property type="molecule type" value="Genomic_DNA"/>
</dbReference>
<keyword evidence="3" id="KW-1185">Reference proteome</keyword>
<sequence>MDLVQVRQALGVVLGKVLPPIGVDHGLVLQPIGVGQGGGTSANNRIGSEAGPPANQGRALQPIGVGQRCAARDRPHSARSRGAGATAAWLQSESRGRWESRRKIADRVGSERV</sequence>
<evidence type="ECO:0000313" key="2">
    <source>
        <dbReference type="EMBL" id="GCC34575.1"/>
    </source>
</evidence>
<comment type="caution">
    <text evidence="2">The sequence shown here is derived from an EMBL/GenBank/DDBJ whole genome shotgun (WGS) entry which is preliminary data.</text>
</comment>
<feature type="compositionally biased region" description="Basic and acidic residues" evidence="1">
    <location>
        <begin position="94"/>
        <end position="113"/>
    </location>
</feature>
<proteinExistence type="predicted"/>
<evidence type="ECO:0000313" key="3">
    <source>
        <dbReference type="Proteomes" id="UP000287033"/>
    </source>
</evidence>
<evidence type="ECO:0000256" key="1">
    <source>
        <dbReference type="SAM" id="MobiDB-lite"/>
    </source>
</evidence>
<feature type="region of interest" description="Disordered" evidence="1">
    <location>
        <begin position="69"/>
        <end position="113"/>
    </location>
</feature>
<reference evidence="2 3" key="1">
    <citation type="journal article" date="2018" name="Nat. Ecol. Evol.">
        <title>Shark genomes provide insights into elasmobranch evolution and the origin of vertebrates.</title>
        <authorList>
            <person name="Hara Y"/>
            <person name="Yamaguchi K"/>
            <person name="Onimaru K"/>
            <person name="Kadota M"/>
            <person name="Koyanagi M"/>
            <person name="Keeley SD"/>
            <person name="Tatsumi K"/>
            <person name="Tanaka K"/>
            <person name="Motone F"/>
            <person name="Kageyama Y"/>
            <person name="Nozu R"/>
            <person name="Adachi N"/>
            <person name="Nishimura O"/>
            <person name="Nakagawa R"/>
            <person name="Tanegashima C"/>
            <person name="Kiyatake I"/>
            <person name="Matsumoto R"/>
            <person name="Murakumo K"/>
            <person name="Nishida K"/>
            <person name="Terakita A"/>
            <person name="Kuratani S"/>
            <person name="Sato K"/>
            <person name="Hyodo S Kuraku.S."/>
        </authorList>
    </citation>
    <scope>NUCLEOTIDE SEQUENCE [LARGE SCALE GENOMIC DNA]</scope>
</reference>
<dbReference type="Proteomes" id="UP000287033">
    <property type="component" value="Unassembled WGS sequence"/>
</dbReference>
<protein>
    <submittedName>
        <fullName evidence="2">Uncharacterized protein</fullName>
    </submittedName>
</protein>
<gene>
    <name evidence="2" type="ORF">chiPu_0013050</name>
</gene>
<organism evidence="2 3">
    <name type="scientific">Chiloscyllium punctatum</name>
    <name type="common">Brownbanded bambooshark</name>
    <name type="synonym">Hemiscyllium punctatum</name>
    <dbReference type="NCBI Taxonomy" id="137246"/>
    <lineage>
        <taxon>Eukaryota</taxon>
        <taxon>Metazoa</taxon>
        <taxon>Chordata</taxon>
        <taxon>Craniata</taxon>
        <taxon>Vertebrata</taxon>
        <taxon>Chondrichthyes</taxon>
        <taxon>Elasmobranchii</taxon>
        <taxon>Galeomorphii</taxon>
        <taxon>Galeoidea</taxon>
        <taxon>Orectolobiformes</taxon>
        <taxon>Hemiscylliidae</taxon>
        <taxon>Chiloscyllium</taxon>
    </lineage>
</organism>
<accession>A0A401SW02</accession>
<feature type="region of interest" description="Disordered" evidence="1">
    <location>
        <begin position="38"/>
        <end position="57"/>
    </location>
</feature>